<keyword evidence="6" id="KW-0539">Nucleus</keyword>
<dbReference type="VEuPathDB" id="FungiDB:QG37_04738"/>
<evidence type="ECO:0000256" key="8">
    <source>
        <dbReference type="SAM" id="MobiDB-lite"/>
    </source>
</evidence>
<reference evidence="11" key="1">
    <citation type="journal article" date="2015" name="BMC Genomics">
        <title>Draft genome of a commonly misdiagnosed multidrug resistant pathogen Candida auris.</title>
        <authorList>
            <person name="Chatterjee S."/>
            <person name="Alampalli S.V."/>
            <person name="Nageshan R.K."/>
            <person name="Chettiar S.T."/>
            <person name="Joshi S."/>
            <person name="Tatu U.S."/>
        </authorList>
    </citation>
    <scope>NUCLEOTIDE SEQUENCE [LARGE SCALE GENOMIC DNA]</scope>
    <source>
        <strain evidence="11">6684</strain>
    </source>
</reference>
<dbReference type="GO" id="GO:0006367">
    <property type="term" value="P:transcription initiation at RNA polymerase II promoter"/>
    <property type="evidence" value="ECO:0007669"/>
    <property type="project" value="TreeGrafter"/>
</dbReference>
<feature type="region of interest" description="Disordered" evidence="8">
    <location>
        <begin position="634"/>
        <end position="660"/>
    </location>
</feature>
<evidence type="ECO:0000256" key="3">
    <source>
        <dbReference type="ARBA" id="ARBA00017307"/>
    </source>
</evidence>
<name>A0A0L0NW54_CANAR</name>
<dbReference type="EMBL" id="LGST01000032">
    <property type="protein sequence ID" value="KND98387.1"/>
    <property type="molecule type" value="Genomic_DNA"/>
</dbReference>
<evidence type="ECO:0000256" key="6">
    <source>
        <dbReference type="ARBA" id="ARBA00023242"/>
    </source>
</evidence>
<feature type="domain" description="Transcription factor TFIID subunit 8 C-terminal" evidence="9">
    <location>
        <begin position="228"/>
        <end position="276"/>
    </location>
</feature>
<dbReference type="GO" id="GO:0005669">
    <property type="term" value="C:transcription factor TFIID complex"/>
    <property type="evidence" value="ECO:0007669"/>
    <property type="project" value="InterPro"/>
</dbReference>
<keyword evidence="4" id="KW-0805">Transcription regulation</keyword>
<dbReference type="AlphaFoldDB" id="A0A0L0NW54"/>
<dbReference type="VEuPathDB" id="FungiDB:CJI96_0002110"/>
<evidence type="ECO:0000313" key="11">
    <source>
        <dbReference type="Proteomes" id="UP000037122"/>
    </source>
</evidence>
<feature type="coiled-coil region" evidence="7">
    <location>
        <begin position="448"/>
        <end position="475"/>
    </location>
</feature>
<feature type="compositionally biased region" description="Acidic residues" evidence="8">
    <location>
        <begin position="561"/>
        <end position="580"/>
    </location>
</feature>
<comment type="caution">
    <text evidence="10">The sequence shown here is derived from an EMBL/GenBank/DDBJ whole genome shotgun (WGS) entry which is preliminary data.</text>
</comment>
<evidence type="ECO:0000256" key="2">
    <source>
        <dbReference type="ARBA" id="ARBA00008767"/>
    </source>
</evidence>
<accession>A0A0L0NW54</accession>
<dbReference type="VEuPathDB" id="FungiDB:B9J08_003577"/>
<sequence length="660" mass="75384">MAGSPPKEEEPTKVAHRTRNAGRRDSTTQAEKDALAKKKAEKERQKAIREGLKSDYVEPTKRQLGYLQELVHSPHDKSKCIEPMDFQLRKIVGFIVSIQKPGVSFTEEFIDDIANLASEYMHRLISQLHKYTEVQRHRKPGIYDLQLCFLQQRINPGSLYLEYERSKDLTESQRKHKKTLESQTNNLVQEFYAEEFHLDKNDPSLVFHASDQYEVASLIPRQKSRPSYIPDYFPTLPPDYTYQSTGSYMKTITELKQIKLKLVEESRLNERSLYKLLEHEEKQWVADNVSDIETDNDDIMSASGEDPVTDIESPHEVGQATGEKELLREHKKDEGEKRKLEEVEKTNVEETAKEVVEVDADSATKSSDSAAKESLASGKRFDFIEYANKRKAAKERASKKLAAHRKKREDDILMKREKLYSPYAKSLPTAQDDAYFESILKKSFRRVIKYTREAHERKKAKIAELLEERAKHEKENEINSGSFEFGFAFNPDADILDESEEENEVKEFDFGDEDDFKLIENRTDVAGKRPSSGYQTAQATEDSTKFGHDNNGDVDMVDAANADDDDGVGEDDVGDLENELDNALNENETTTIPSLGEYGNGMAGFEDSDSESVENDGHQFGDDKEILLALTTEPQTTTFEMNFPQEMSSDESEEDEMVDT</sequence>
<dbReference type="PANTHER" id="PTHR46469">
    <property type="entry name" value="TRANSCRIPTION INITIATION FACTOR TFIID SUBUNIT 8"/>
    <property type="match status" value="1"/>
</dbReference>
<feature type="compositionally biased region" description="Basic and acidic residues" evidence="8">
    <location>
        <begin position="542"/>
        <end position="551"/>
    </location>
</feature>
<feature type="compositionally biased region" description="Low complexity" evidence="8">
    <location>
        <begin position="581"/>
        <end position="591"/>
    </location>
</feature>
<feature type="compositionally biased region" description="Acidic residues" evidence="8">
    <location>
        <begin position="648"/>
        <end position="660"/>
    </location>
</feature>
<dbReference type="VEuPathDB" id="FungiDB:CJJ07_004117"/>
<evidence type="ECO:0000259" key="9">
    <source>
        <dbReference type="Pfam" id="PF10406"/>
    </source>
</evidence>
<comment type="subcellular location">
    <subcellularLocation>
        <location evidence="1">Nucleus</location>
    </subcellularLocation>
</comment>
<feature type="compositionally biased region" description="Polar residues" evidence="8">
    <location>
        <begin position="532"/>
        <end position="541"/>
    </location>
</feature>
<feature type="region of interest" description="Disordered" evidence="8">
    <location>
        <begin position="1"/>
        <end position="47"/>
    </location>
</feature>
<dbReference type="PANTHER" id="PTHR46469:SF1">
    <property type="entry name" value="TRANSCRIPTION INITIATION FACTOR TFIID SUBUNIT 8"/>
    <property type="match status" value="1"/>
</dbReference>
<evidence type="ECO:0000313" key="10">
    <source>
        <dbReference type="EMBL" id="KND98387.1"/>
    </source>
</evidence>
<dbReference type="VEuPathDB" id="FungiDB:CJI97_003650"/>
<dbReference type="Proteomes" id="UP000037122">
    <property type="component" value="Unassembled WGS sequence"/>
</dbReference>
<keyword evidence="7" id="KW-0175">Coiled coil</keyword>
<comment type="similarity">
    <text evidence="2">Belongs to the TAF8 family.</text>
</comment>
<keyword evidence="5" id="KW-0804">Transcription</keyword>
<feature type="region of interest" description="Disordered" evidence="8">
    <location>
        <begin position="522"/>
        <end position="619"/>
    </location>
</feature>
<feature type="compositionally biased region" description="Basic and acidic residues" evidence="8">
    <location>
        <begin position="1"/>
        <end position="13"/>
    </location>
</feature>
<feature type="compositionally biased region" description="Basic and acidic residues" evidence="8">
    <location>
        <begin position="22"/>
        <end position="47"/>
    </location>
</feature>
<evidence type="ECO:0000256" key="4">
    <source>
        <dbReference type="ARBA" id="ARBA00023015"/>
    </source>
</evidence>
<dbReference type="CDD" id="cd08049">
    <property type="entry name" value="TAF8"/>
    <property type="match status" value="1"/>
</dbReference>
<organism evidence="10 11">
    <name type="scientific">Candidozyma auris</name>
    <name type="common">Yeast</name>
    <name type="synonym">Candida auris</name>
    <dbReference type="NCBI Taxonomy" id="498019"/>
    <lineage>
        <taxon>Eukaryota</taxon>
        <taxon>Fungi</taxon>
        <taxon>Dikarya</taxon>
        <taxon>Ascomycota</taxon>
        <taxon>Saccharomycotina</taxon>
        <taxon>Pichiomycetes</taxon>
        <taxon>Metschnikowiaceae</taxon>
        <taxon>Candidozyma</taxon>
    </lineage>
</organism>
<proteinExistence type="inferred from homology"/>
<protein>
    <recommendedName>
        <fullName evidence="3">Transcription initiation factor TFIID subunit 8</fullName>
    </recommendedName>
</protein>
<gene>
    <name evidence="10" type="ORF">QG37_04738</name>
</gene>
<dbReference type="InterPro" id="IPR019473">
    <property type="entry name" value="TFIID_su8_C"/>
</dbReference>
<evidence type="ECO:0000256" key="5">
    <source>
        <dbReference type="ARBA" id="ARBA00023163"/>
    </source>
</evidence>
<dbReference type="VEuPathDB" id="FungiDB:CJJ09_000529"/>
<evidence type="ECO:0000256" key="7">
    <source>
        <dbReference type="SAM" id="Coils"/>
    </source>
</evidence>
<evidence type="ECO:0000256" key="1">
    <source>
        <dbReference type="ARBA" id="ARBA00004123"/>
    </source>
</evidence>
<dbReference type="InterPro" id="IPR037818">
    <property type="entry name" value="TAF8"/>
</dbReference>
<dbReference type="Pfam" id="PF10406">
    <property type="entry name" value="TAF8_C"/>
    <property type="match status" value="1"/>
</dbReference>
<feature type="region of interest" description="Disordered" evidence="8">
    <location>
        <begin position="303"/>
        <end position="322"/>
    </location>
</feature>